<dbReference type="HOGENOM" id="CLU_2504728_0_0_1"/>
<dbReference type="GO" id="GO:0046982">
    <property type="term" value="F:protein heterodimerization activity"/>
    <property type="evidence" value="ECO:0007669"/>
    <property type="project" value="InterPro"/>
</dbReference>
<dbReference type="RefSeq" id="XP_005777284.1">
    <property type="nucleotide sequence ID" value="XM_005777227.1"/>
</dbReference>
<reference evidence="7" key="1">
    <citation type="journal article" date="2013" name="Nature">
        <title>Pan genome of the phytoplankton Emiliania underpins its global distribution.</title>
        <authorList>
            <person name="Read B.A."/>
            <person name="Kegel J."/>
            <person name="Klute M.J."/>
            <person name="Kuo A."/>
            <person name="Lefebvre S.C."/>
            <person name="Maumus F."/>
            <person name="Mayer C."/>
            <person name="Miller J."/>
            <person name="Monier A."/>
            <person name="Salamov A."/>
            <person name="Young J."/>
            <person name="Aguilar M."/>
            <person name="Claverie J.M."/>
            <person name="Frickenhaus S."/>
            <person name="Gonzalez K."/>
            <person name="Herman E.K."/>
            <person name="Lin Y.C."/>
            <person name="Napier J."/>
            <person name="Ogata H."/>
            <person name="Sarno A.F."/>
            <person name="Shmutz J."/>
            <person name="Schroeder D."/>
            <person name="de Vargas C."/>
            <person name="Verret F."/>
            <person name="von Dassow P."/>
            <person name="Valentin K."/>
            <person name="Van de Peer Y."/>
            <person name="Wheeler G."/>
            <person name="Dacks J.B."/>
            <person name="Delwiche C.F."/>
            <person name="Dyhrman S.T."/>
            <person name="Glockner G."/>
            <person name="John U."/>
            <person name="Richards T."/>
            <person name="Worden A.Z."/>
            <person name="Zhang X."/>
            <person name="Grigoriev I.V."/>
            <person name="Allen A.E."/>
            <person name="Bidle K."/>
            <person name="Borodovsky M."/>
            <person name="Bowler C."/>
            <person name="Brownlee C."/>
            <person name="Cock J.M."/>
            <person name="Elias M."/>
            <person name="Gladyshev V.N."/>
            <person name="Groth M."/>
            <person name="Guda C."/>
            <person name="Hadaegh A."/>
            <person name="Iglesias-Rodriguez M.D."/>
            <person name="Jenkins J."/>
            <person name="Jones B.M."/>
            <person name="Lawson T."/>
            <person name="Leese F."/>
            <person name="Lindquist E."/>
            <person name="Lobanov A."/>
            <person name="Lomsadze A."/>
            <person name="Malik S.B."/>
            <person name="Marsh M.E."/>
            <person name="Mackinder L."/>
            <person name="Mock T."/>
            <person name="Mueller-Roeber B."/>
            <person name="Pagarete A."/>
            <person name="Parker M."/>
            <person name="Probert I."/>
            <person name="Quesneville H."/>
            <person name="Raines C."/>
            <person name="Rensing S.A."/>
            <person name="Riano-Pachon D.M."/>
            <person name="Richier S."/>
            <person name="Rokitta S."/>
            <person name="Shiraiwa Y."/>
            <person name="Soanes D.M."/>
            <person name="van der Giezen M."/>
            <person name="Wahlund T.M."/>
            <person name="Williams B."/>
            <person name="Wilson W."/>
            <person name="Wolfe G."/>
            <person name="Wurch L.L."/>
        </authorList>
    </citation>
    <scope>NUCLEOTIDE SEQUENCE</scope>
</reference>
<dbReference type="GO" id="GO:0001228">
    <property type="term" value="F:DNA-binding transcription activator activity, RNA polymerase II-specific"/>
    <property type="evidence" value="ECO:0007669"/>
    <property type="project" value="InterPro"/>
</dbReference>
<feature type="domain" description="Transcription factor CBF/NF-Y/archaeal histone" evidence="5">
    <location>
        <begin position="16"/>
        <end position="83"/>
    </location>
</feature>
<evidence type="ECO:0000256" key="2">
    <source>
        <dbReference type="ARBA" id="ARBA00023015"/>
    </source>
</evidence>
<evidence type="ECO:0000256" key="3">
    <source>
        <dbReference type="ARBA" id="ARBA00023125"/>
    </source>
</evidence>
<dbReference type="GO" id="GO:0000978">
    <property type="term" value="F:RNA polymerase II cis-regulatory region sequence-specific DNA binding"/>
    <property type="evidence" value="ECO:0007669"/>
    <property type="project" value="TreeGrafter"/>
</dbReference>
<dbReference type="EnsemblProtists" id="EOD24855">
    <property type="protein sequence ID" value="EOD24855"/>
    <property type="gene ID" value="EMIHUDRAFT_58243"/>
</dbReference>
<dbReference type="KEGG" id="ehx:EMIHUDRAFT_58243"/>
<dbReference type="SUPFAM" id="SSF47113">
    <property type="entry name" value="Histone-fold"/>
    <property type="match status" value="1"/>
</dbReference>
<name>A0A0D3JMX0_EMIH1</name>
<keyword evidence="3" id="KW-0238">DNA-binding</keyword>
<evidence type="ECO:0000313" key="6">
    <source>
        <dbReference type="EnsemblProtists" id="EOD24855"/>
    </source>
</evidence>
<dbReference type="InterPro" id="IPR003958">
    <property type="entry name" value="CBFA_NFYB_domain"/>
</dbReference>
<evidence type="ECO:0000256" key="4">
    <source>
        <dbReference type="ARBA" id="ARBA00023163"/>
    </source>
</evidence>
<dbReference type="InterPro" id="IPR009072">
    <property type="entry name" value="Histone-fold"/>
</dbReference>
<evidence type="ECO:0000256" key="1">
    <source>
        <dbReference type="ARBA" id="ARBA00009053"/>
    </source>
</evidence>
<dbReference type="GO" id="GO:0016602">
    <property type="term" value="C:CCAAT-binding factor complex"/>
    <property type="evidence" value="ECO:0007669"/>
    <property type="project" value="InterPro"/>
</dbReference>
<keyword evidence="4" id="KW-0804">Transcription</keyword>
<comment type="similarity">
    <text evidence="1">Belongs to the NFYB/HAP3 subunit family.</text>
</comment>
<organism evidence="6 7">
    <name type="scientific">Emiliania huxleyi (strain CCMP1516)</name>
    <dbReference type="NCBI Taxonomy" id="280463"/>
    <lineage>
        <taxon>Eukaryota</taxon>
        <taxon>Haptista</taxon>
        <taxon>Haptophyta</taxon>
        <taxon>Prymnesiophyceae</taxon>
        <taxon>Isochrysidales</taxon>
        <taxon>Noelaerhabdaceae</taxon>
        <taxon>Emiliania</taxon>
    </lineage>
</organism>
<dbReference type="AlphaFoldDB" id="A0A0D3JMX0"/>
<dbReference type="Pfam" id="PF00808">
    <property type="entry name" value="CBFD_NFYB_HMF"/>
    <property type="match status" value="1"/>
</dbReference>
<dbReference type="GeneID" id="17270400"/>
<dbReference type="Proteomes" id="UP000013827">
    <property type="component" value="Unassembled WGS sequence"/>
</dbReference>
<accession>A0A0D3JMX0</accession>
<keyword evidence="2" id="KW-0805">Transcription regulation</keyword>
<dbReference type="PANTHER" id="PTHR11064">
    <property type="entry name" value="CCAAT-BINDING TRANSCRIPTION FACTOR-RELATED"/>
    <property type="match status" value="1"/>
</dbReference>
<dbReference type="STRING" id="2903.R1EDS2"/>
<sequence>GGPREAWECLASEPSMSLPIRGVRHVMAHTISTEPRAALSEDAVEAVQVCTGEFLSLLVSEARQRVAREGRDAVTEADLLAVLNTLGFRGFTDSLKSHLQR</sequence>
<dbReference type="PaxDb" id="2903-EOD24855"/>
<dbReference type="PANTHER" id="PTHR11064:SF9">
    <property type="entry name" value="NUCLEAR TRANSCRIPTION FACTOR Y SUBUNIT BETA"/>
    <property type="match status" value="1"/>
</dbReference>
<reference evidence="6" key="2">
    <citation type="submission" date="2024-10" db="UniProtKB">
        <authorList>
            <consortium name="EnsemblProtists"/>
        </authorList>
    </citation>
    <scope>IDENTIFICATION</scope>
</reference>
<keyword evidence="7" id="KW-1185">Reference proteome</keyword>
<evidence type="ECO:0000313" key="7">
    <source>
        <dbReference type="Proteomes" id="UP000013827"/>
    </source>
</evidence>
<proteinExistence type="inferred from homology"/>
<protein>
    <recommendedName>
        <fullName evidence="5">Transcription factor CBF/NF-Y/archaeal histone domain-containing protein</fullName>
    </recommendedName>
</protein>
<dbReference type="InterPro" id="IPR027113">
    <property type="entry name" value="Transc_fact_NFYB/HAP3"/>
</dbReference>
<dbReference type="Gene3D" id="1.10.20.10">
    <property type="entry name" value="Histone, subunit A"/>
    <property type="match status" value="1"/>
</dbReference>
<dbReference type="eggNOG" id="KOG0869">
    <property type="taxonomic scope" value="Eukaryota"/>
</dbReference>
<evidence type="ECO:0000259" key="5">
    <source>
        <dbReference type="Pfam" id="PF00808"/>
    </source>
</evidence>